<feature type="binding site" evidence="8">
    <location>
        <position position="125"/>
    </location>
    <ligand>
        <name>Cu cation</name>
        <dbReference type="ChEBI" id="CHEBI:23378"/>
    </ligand>
</feature>
<dbReference type="InterPro" id="IPR008972">
    <property type="entry name" value="Cupredoxin"/>
</dbReference>
<keyword evidence="4" id="KW-0574">Periplasm</keyword>
<dbReference type="Pfam" id="PF00127">
    <property type="entry name" value="Copper-bind"/>
    <property type="match status" value="1"/>
</dbReference>
<evidence type="ECO:0000256" key="6">
    <source>
        <dbReference type="ARBA" id="ARBA00023008"/>
    </source>
</evidence>
<dbReference type="NCBIfam" id="TIGR02375">
    <property type="entry name" value="pseudoazurin"/>
    <property type="match status" value="1"/>
</dbReference>
<gene>
    <name evidence="10" type="ORF">RLDS_11075</name>
</gene>
<dbReference type="InterPro" id="IPR012745">
    <property type="entry name" value="Pseudoazurin"/>
</dbReference>
<keyword evidence="3 8" id="KW-0479">Metal-binding</keyword>
<comment type="cofactor">
    <cofactor evidence="8">
        <name>Cu cation</name>
        <dbReference type="ChEBI" id="CHEBI:23378"/>
    </cofactor>
    <text evidence="8">Binds 1 copper ion per subunit.</text>
</comment>
<evidence type="ECO:0000256" key="4">
    <source>
        <dbReference type="ARBA" id="ARBA00022764"/>
    </source>
</evidence>
<dbReference type="eggNOG" id="COG3794">
    <property type="taxonomic scope" value="Bacteria"/>
</dbReference>
<dbReference type="AlphaFoldDB" id="T0HQU4"/>
<dbReference type="EMBL" id="ATDP01000087">
    <property type="protein sequence ID" value="EQB15432.1"/>
    <property type="molecule type" value="Genomic_DNA"/>
</dbReference>
<dbReference type="CDD" id="cd04218">
    <property type="entry name" value="Pseudoazurin"/>
    <property type="match status" value="1"/>
</dbReference>
<evidence type="ECO:0000256" key="8">
    <source>
        <dbReference type="PIRSR" id="PIRSR602386-1"/>
    </source>
</evidence>
<evidence type="ECO:0000256" key="1">
    <source>
        <dbReference type="ARBA" id="ARBA00004418"/>
    </source>
</evidence>
<evidence type="ECO:0000256" key="7">
    <source>
        <dbReference type="NCBIfam" id="TIGR02375"/>
    </source>
</evidence>
<keyword evidence="6 8" id="KW-0186">Copper</keyword>
<dbReference type="SUPFAM" id="SSF49503">
    <property type="entry name" value="Cupredoxins"/>
    <property type="match status" value="1"/>
</dbReference>
<evidence type="ECO:0000256" key="5">
    <source>
        <dbReference type="ARBA" id="ARBA00022982"/>
    </source>
</evidence>
<dbReference type="GO" id="GO:0009055">
    <property type="term" value="F:electron transfer activity"/>
    <property type="evidence" value="ECO:0007669"/>
    <property type="project" value="InterPro"/>
</dbReference>
<dbReference type="PRINTS" id="PR00156">
    <property type="entry name" value="COPPERBLUE"/>
</dbReference>
<feature type="binding site" evidence="8">
    <location>
        <position position="79"/>
    </location>
    <ligand>
        <name>Cu cation</name>
        <dbReference type="ChEBI" id="CHEBI:23378"/>
    </ligand>
</feature>
<keyword evidence="5" id="KW-0249">Electron transport</keyword>
<reference evidence="10 11" key="1">
    <citation type="journal article" date="2013" name="Genome Announc.">
        <title>Draft Genome Sequence of Sphingobium lactosutens Strain DS20T, Isolated from a Hexachlorocyclohexane Dumpsite.</title>
        <authorList>
            <person name="Kumar R."/>
            <person name="Dwivedi V."/>
            <person name="Negi V."/>
            <person name="Khurana J.P."/>
            <person name="Lal R."/>
        </authorList>
    </citation>
    <scope>NUCLEOTIDE SEQUENCE [LARGE SCALE GENOMIC DNA]</scope>
    <source>
        <strain evidence="10 11">DS20</strain>
    </source>
</reference>
<feature type="binding site" evidence="8">
    <location>
        <position position="120"/>
    </location>
    <ligand>
        <name>Cu cation</name>
        <dbReference type="ChEBI" id="CHEBI:23378"/>
    </ligand>
</feature>
<dbReference type="PATRIC" id="fig|1331060.3.peg.2108"/>
<comment type="subcellular location">
    <subcellularLocation>
        <location evidence="1">Periplasm</location>
    </subcellularLocation>
</comment>
<comment type="caution">
    <text evidence="10">The sequence shown here is derived from an EMBL/GenBank/DDBJ whole genome shotgun (WGS) entry which is preliminary data.</text>
</comment>
<feature type="domain" description="Blue (type 1) copper" evidence="9">
    <location>
        <begin position="45"/>
        <end position="131"/>
    </location>
</feature>
<dbReference type="GO" id="GO:0042597">
    <property type="term" value="C:periplasmic space"/>
    <property type="evidence" value="ECO:0007669"/>
    <property type="project" value="UniProtKB-SubCell"/>
</dbReference>
<evidence type="ECO:0000256" key="3">
    <source>
        <dbReference type="ARBA" id="ARBA00022723"/>
    </source>
</evidence>
<feature type="binding site" evidence="8">
    <location>
        <position position="117"/>
    </location>
    <ligand>
        <name>Cu cation</name>
        <dbReference type="ChEBI" id="CHEBI:23378"/>
    </ligand>
</feature>
<keyword evidence="2" id="KW-0813">Transport</keyword>
<evidence type="ECO:0000313" key="11">
    <source>
        <dbReference type="Proteomes" id="UP000015531"/>
    </source>
</evidence>
<dbReference type="Gene3D" id="2.60.40.420">
    <property type="entry name" value="Cupredoxins - blue copper proteins"/>
    <property type="match status" value="1"/>
</dbReference>
<accession>T0HQU4</accession>
<evidence type="ECO:0000313" key="10">
    <source>
        <dbReference type="EMBL" id="EQB15432.1"/>
    </source>
</evidence>
<proteinExistence type="predicted"/>
<name>T0HQU4_9SPHN</name>
<organism evidence="10 11">
    <name type="scientific">Sphingobium lactosutens DS20</name>
    <dbReference type="NCBI Taxonomy" id="1331060"/>
    <lineage>
        <taxon>Bacteria</taxon>
        <taxon>Pseudomonadati</taxon>
        <taxon>Pseudomonadota</taxon>
        <taxon>Alphaproteobacteria</taxon>
        <taxon>Sphingomonadales</taxon>
        <taxon>Sphingomonadaceae</taxon>
        <taxon>Sphingobium</taxon>
    </lineage>
</organism>
<dbReference type="InterPro" id="IPR000923">
    <property type="entry name" value="BlueCu_1"/>
</dbReference>
<dbReference type="GO" id="GO:0005507">
    <property type="term" value="F:copper ion binding"/>
    <property type="evidence" value="ECO:0007669"/>
    <property type="project" value="UniProtKB-UniRule"/>
</dbReference>
<keyword evidence="11" id="KW-1185">Reference proteome</keyword>
<evidence type="ECO:0000259" key="9">
    <source>
        <dbReference type="Pfam" id="PF00127"/>
    </source>
</evidence>
<sequence length="163" mass="16969">MGNPATSAEPSMESILTNPAILRLSIAAALLLSPLPAAAKDIVVQMKNQGAEGSMVFEPSFIKAAPGDTIRFVPTNPSHNAETMANMLPNGAKPMKGAMNKEVTMTVTKPGLYGIKCLPHYSMGMVALVQVGKVTPADIAAAKAVKLPPFAAKRMTAALAKVK</sequence>
<dbReference type="PRINTS" id="PR00155">
    <property type="entry name" value="AMICYANIN"/>
</dbReference>
<dbReference type="InterPro" id="IPR002386">
    <property type="entry name" value="Amicyanin/Pseudoazurin"/>
</dbReference>
<dbReference type="InterPro" id="IPR001235">
    <property type="entry name" value="Copper_blue_Plastocyanin"/>
</dbReference>
<evidence type="ECO:0000256" key="2">
    <source>
        <dbReference type="ARBA" id="ARBA00022448"/>
    </source>
</evidence>
<dbReference type="Proteomes" id="UP000015531">
    <property type="component" value="Unassembled WGS sequence"/>
</dbReference>
<protein>
    <recommendedName>
        <fullName evidence="7">Pseudoazurin</fullName>
    </recommendedName>
</protein>